<dbReference type="Proteomes" id="UP001433268">
    <property type="component" value="Unassembled WGS sequence"/>
</dbReference>
<protein>
    <submittedName>
        <fullName evidence="2">Uncharacterized protein</fullName>
    </submittedName>
</protein>
<dbReference type="GeneID" id="92039383"/>
<gene>
    <name evidence="2" type="ORF">PG997_002008</name>
</gene>
<accession>A0ABR1X864</accession>
<feature type="compositionally biased region" description="Acidic residues" evidence="1">
    <location>
        <begin position="282"/>
        <end position="291"/>
    </location>
</feature>
<name>A0ABR1X864_9PEZI</name>
<evidence type="ECO:0000256" key="1">
    <source>
        <dbReference type="SAM" id="MobiDB-lite"/>
    </source>
</evidence>
<sequence length="481" mass="53833">MADQTQAQDRAVALTGWRVKIPPPFSSPAPITIVARERCQTLWNNFVEDGSSTSNPRAWRSAATALTGEETGALSSDEATRSYKLIGFVYPRLDIDIANKEPDNMDNTTIISNNSNNKSERPSIPAELGLVVAALDDIRKTWCQVYLLLDMKNGLCTPYGCDPRVVFYLPRFRVNIDETSLPRRDNQKAGSRLWDIFLSYDDSDSDSDDYDYDENGIEVIRGCSRRDSNEKSPLLVRVEEIPYGDVPLSVGVEKPTSKAKVVHFDDNESSSDEGMSIPNTMDIDESSDEESSLFVSSGESADEEEELMELVRDPSEEAQVQTPNPNDMGDSDTSPASIPSFTDQLCRMTALCKTTEEIQSIDRTLRLELVWNLPQAAQERSAMRKFVDLSKDWERNDSHAFCVEMSACGQLEKAPRMSEVTRIRIALAALKADLGYEWLGRFFKFTTVLLKDEQKKPIPQDTVNYAVLKSLELVATLTQGI</sequence>
<feature type="compositionally biased region" description="Polar residues" evidence="1">
    <location>
        <begin position="318"/>
        <end position="337"/>
    </location>
</feature>
<proteinExistence type="predicted"/>
<feature type="region of interest" description="Disordered" evidence="1">
    <location>
        <begin position="263"/>
        <end position="337"/>
    </location>
</feature>
<dbReference type="EMBL" id="JAQQWN010000003">
    <property type="protein sequence ID" value="KAK8091647.1"/>
    <property type="molecule type" value="Genomic_DNA"/>
</dbReference>
<comment type="caution">
    <text evidence="2">The sequence shown here is derived from an EMBL/GenBank/DDBJ whole genome shotgun (WGS) entry which is preliminary data.</text>
</comment>
<keyword evidence="3" id="KW-1185">Reference proteome</keyword>
<organism evidence="2 3">
    <name type="scientific">Apiospora hydei</name>
    <dbReference type="NCBI Taxonomy" id="1337664"/>
    <lineage>
        <taxon>Eukaryota</taxon>
        <taxon>Fungi</taxon>
        <taxon>Dikarya</taxon>
        <taxon>Ascomycota</taxon>
        <taxon>Pezizomycotina</taxon>
        <taxon>Sordariomycetes</taxon>
        <taxon>Xylariomycetidae</taxon>
        <taxon>Amphisphaeriales</taxon>
        <taxon>Apiosporaceae</taxon>
        <taxon>Apiospora</taxon>
    </lineage>
</organism>
<dbReference type="RefSeq" id="XP_066673619.1">
    <property type="nucleotide sequence ID" value="XM_066806323.1"/>
</dbReference>
<evidence type="ECO:0000313" key="2">
    <source>
        <dbReference type="EMBL" id="KAK8091647.1"/>
    </source>
</evidence>
<reference evidence="2 3" key="1">
    <citation type="submission" date="2023-01" db="EMBL/GenBank/DDBJ databases">
        <title>Analysis of 21 Apiospora genomes using comparative genomics revels a genus with tremendous synthesis potential of carbohydrate active enzymes and secondary metabolites.</title>
        <authorList>
            <person name="Sorensen T."/>
        </authorList>
    </citation>
    <scope>NUCLEOTIDE SEQUENCE [LARGE SCALE GENOMIC DNA]</scope>
    <source>
        <strain evidence="2 3">CBS 114990</strain>
    </source>
</reference>
<evidence type="ECO:0000313" key="3">
    <source>
        <dbReference type="Proteomes" id="UP001433268"/>
    </source>
</evidence>